<keyword evidence="4" id="KW-1185">Reference proteome</keyword>
<dbReference type="Gramene" id="PHT87373">
    <property type="protein sequence ID" value="PHT87373"/>
    <property type="gene ID" value="T459_09479"/>
</dbReference>
<dbReference type="InterPro" id="IPR040177">
    <property type="entry name" value="SLC30A9"/>
</dbReference>
<dbReference type="Gene3D" id="3.30.40.10">
    <property type="entry name" value="Zinc/RING finger domain, C3HC4 (zinc finger)"/>
    <property type="match status" value="1"/>
</dbReference>
<name>A0A2G2ZZG3_CAPAN</name>
<protein>
    <submittedName>
        <fullName evidence="3">Uncharacterized protein</fullName>
    </submittedName>
</protein>
<reference evidence="3 4" key="1">
    <citation type="journal article" date="2014" name="Nat. Genet.">
        <title>Genome sequence of the hot pepper provides insights into the evolution of pungency in Capsicum species.</title>
        <authorList>
            <person name="Kim S."/>
            <person name="Park M."/>
            <person name="Yeom S.I."/>
            <person name="Kim Y.M."/>
            <person name="Lee J.M."/>
            <person name="Lee H.A."/>
            <person name="Seo E."/>
            <person name="Choi J."/>
            <person name="Cheong K."/>
            <person name="Kim K.T."/>
            <person name="Jung K."/>
            <person name="Lee G.W."/>
            <person name="Oh S.K."/>
            <person name="Bae C."/>
            <person name="Kim S.B."/>
            <person name="Lee H.Y."/>
            <person name="Kim S.Y."/>
            <person name="Kim M.S."/>
            <person name="Kang B.C."/>
            <person name="Jo Y.D."/>
            <person name="Yang H.B."/>
            <person name="Jeong H.J."/>
            <person name="Kang W.H."/>
            <person name="Kwon J.K."/>
            <person name="Shin C."/>
            <person name="Lim J.Y."/>
            <person name="Park J.H."/>
            <person name="Huh J.H."/>
            <person name="Kim J.S."/>
            <person name="Kim B.D."/>
            <person name="Cohen O."/>
            <person name="Paran I."/>
            <person name="Suh M.C."/>
            <person name="Lee S.B."/>
            <person name="Kim Y.K."/>
            <person name="Shin Y."/>
            <person name="Noh S.J."/>
            <person name="Park J."/>
            <person name="Seo Y.S."/>
            <person name="Kwon S.Y."/>
            <person name="Kim H.A."/>
            <person name="Park J.M."/>
            <person name="Kim H.J."/>
            <person name="Choi S.B."/>
            <person name="Bosland P.W."/>
            <person name="Reeves G."/>
            <person name="Jo S.H."/>
            <person name="Lee B.W."/>
            <person name="Cho H.T."/>
            <person name="Choi H.S."/>
            <person name="Lee M.S."/>
            <person name="Yu Y."/>
            <person name="Do Choi Y."/>
            <person name="Park B.S."/>
            <person name="van Deynze A."/>
            <person name="Ashrafi H."/>
            <person name="Hill T."/>
            <person name="Kim W.T."/>
            <person name="Pai H.S."/>
            <person name="Ahn H.K."/>
            <person name="Yeam I."/>
            <person name="Giovannoni J.J."/>
            <person name="Rose J.K."/>
            <person name="Sorensen I."/>
            <person name="Lee S.J."/>
            <person name="Kim R.W."/>
            <person name="Choi I.Y."/>
            <person name="Choi B.S."/>
            <person name="Lim J.S."/>
            <person name="Lee Y.H."/>
            <person name="Choi D."/>
        </authorList>
    </citation>
    <scope>NUCLEOTIDE SEQUENCE [LARGE SCALE GENOMIC DNA]</scope>
    <source>
        <strain evidence="4">cv. CM334</strain>
    </source>
</reference>
<sequence length="181" mass="20745">MGVASEGMKVKEYIWRGHDPTAVVVMTEVAVFLIQRTKHALIETAIDDKELEKIVKFLKNDPVVDSVYDCKSDVIGLDFFRFKTEIVILKWGIEICVWCWHHIMDMAKKENIEGRCAAYRIPYNKEKIVGMGANYDKVMAEMSTEKRLSSRKGKSKAADSSKQLSIEMSTEKRLSSLLHLR</sequence>
<dbReference type="GO" id="GO:0008324">
    <property type="term" value="F:monoatomic cation transmembrane transporter activity"/>
    <property type="evidence" value="ECO:0007669"/>
    <property type="project" value="InterPro"/>
</dbReference>
<dbReference type="STRING" id="4072.A0A2G2ZZG3"/>
<evidence type="ECO:0000256" key="2">
    <source>
        <dbReference type="SAM" id="MobiDB-lite"/>
    </source>
</evidence>
<organism evidence="3 4">
    <name type="scientific">Capsicum annuum</name>
    <name type="common">Capsicum pepper</name>
    <dbReference type="NCBI Taxonomy" id="4072"/>
    <lineage>
        <taxon>Eukaryota</taxon>
        <taxon>Viridiplantae</taxon>
        <taxon>Streptophyta</taxon>
        <taxon>Embryophyta</taxon>
        <taxon>Tracheophyta</taxon>
        <taxon>Spermatophyta</taxon>
        <taxon>Magnoliopsida</taxon>
        <taxon>eudicotyledons</taxon>
        <taxon>Gunneridae</taxon>
        <taxon>Pentapetalae</taxon>
        <taxon>asterids</taxon>
        <taxon>lamiids</taxon>
        <taxon>Solanales</taxon>
        <taxon>Solanaceae</taxon>
        <taxon>Solanoideae</taxon>
        <taxon>Capsiceae</taxon>
        <taxon>Capsicum</taxon>
    </lineage>
</organism>
<dbReference type="GO" id="GO:0006829">
    <property type="term" value="P:zinc ion transport"/>
    <property type="evidence" value="ECO:0007669"/>
    <property type="project" value="InterPro"/>
</dbReference>
<dbReference type="InterPro" id="IPR013083">
    <property type="entry name" value="Znf_RING/FYVE/PHD"/>
</dbReference>
<dbReference type="EMBL" id="AYRZ02000003">
    <property type="protein sequence ID" value="PHT87373.1"/>
    <property type="molecule type" value="Genomic_DNA"/>
</dbReference>
<keyword evidence="1" id="KW-0813">Transport</keyword>
<feature type="region of interest" description="Disordered" evidence="2">
    <location>
        <begin position="146"/>
        <end position="165"/>
    </location>
</feature>
<dbReference type="AlphaFoldDB" id="A0A2G2ZZG3"/>
<evidence type="ECO:0000256" key="1">
    <source>
        <dbReference type="ARBA" id="ARBA00022448"/>
    </source>
</evidence>
<reference evidence="3 4" key="2">
    <citation type="journal article" date="2017" name="Genome Biol.">
        <title>New reference genome sequences of hot pepper reveal the massive evolution of plant disease-resistance genes by retroduplication.</title>
        <authorList>
            <person name="Kim S."/>
            <person name="Park J."/>
            <person name="Yeom S.I."/>
            <person name="Kim Y.M."/>
            <person name="Seo E."/>
            <person name="Kim K.T."/>
            <person name="Kim M.S."/>
            <person name="Lee J.M."/>
            <person name="Cheong K."/>
            <person name="Shin H.S."/>
            <person name="Kim S.B."/>
            <person name="Han K."/>
            <person name="Lee J."/>
            <person name="Park M."/>
            <person name="Lee H.A."/>
            <person name="Lee H.Y."/>
            <person name="Lee Y."/>
            <person name="Oh S."/>
            <person name="Lee J.H."/>
            <person name="Choi E."/>
            <person name="Choi E."/>
            <person name="Lee S.E."/>
            <person name="Jeon J."/>
            <person name="Kim H."/>
            <person name="Choi G."/>
            <person name="Song H."/>
            <person name="Lee J."/>
            <person name="Lee S.C."/>
            <person name="Kwon J.K."/>
            <person name="Lee H.Y."/>
            <person name="Koo N."/>
            <person name="Hong Y."/>
            <person name="Kim R.W."/>
            <person name="Kang W.H."/>
            <person name="Huh J.H."/>
            <person name="Kang B.C."/>
            <person name="Yang T.J."/>
            <person name="Lee Y.H."/>
            <person name="Bennetzen J.L."/>
            <person name="Choi D."/>
        </authorList>
    </citation>
    <scope>NUCLEOTIDE SEQUENCE [LARGE SCALE GENOMIC DNA]</scope>
    <source>
        <strain evidence="4">cv. CM334</strain>
    </source>
</reference>
<dbReference type="Proteomes" id="UP000222542">
    <property type="component" value="Unassembled WGS sequence"/>
</dbReference>
<dbReference type="PANTHER" id="PTHR13414">
    <property type="entry name" value="HUEL-CATION TRANSPORTER"/>
    <property type="match status" value="1"/>
</dbReference>
<proteinExistence type="predicted"/>
<accession>A0A2G2ZZG3</accession>
<evidence type="ECO:0000313" key="4">
    <source>
        <dbReference type="Proteomes" id="UP000222542"/>
    </source>
</evidence>
<evidence type="ECO:0000313" key="3">
    <source>
        <dbReference type="EMBL" id="PHT87373.1"/>
    </source>
</evidence>
<gene>
    <name evidence="3" type="ORF">T459_09479</name>
</gene>
<dbReference type="PANTHER" id="PTHR13414:SF9">
    <property type="entry name" value="PROTON-COUPLED ZINC ANTIPORTER SLC30A9, MITOCHONDRIAL"/>
    <property type="match status" value="1"/>
</dbReference>
<comment type="caution">
    <text evidence="3">The sequence shown here is derived from an EMBL/GenBank/DDBJ whole genome shotgun (WGS) entry which is preliminary data.</text>
</comment>